<dbReference type="Gene3D" id="3.40.50.720">
    <property type="entry name" value="NAD(P)-binding Rossmann-like Domain"/>
    <property type="match status" value="2"/>
</dbReference>
<dbReference type="SUPFAM" id="SSF51735">
    <property type="entry name" value="NAD(P)-binding Rossmann-fold domains"/>
    <property type="match status" value="1"/>
</dbReference>
<evidence type="ECO:0000256" key="3">
    <source>
        <dbReference type="ARBA" id="ARBA00022723"/>
    </source>
</evidence>
<keyword evidence="4" id="KW-0862">Zinc</keyword>
<evidence type="ECO:0000259" key="6">
    <source>
        <dbReference type="SMART" id="SM00829"/>
    </source>
</evidence>
<feature type="domain" description="Enoyl reductase (ER)" evidence="6">
    <location>
        <begin position="13"/>
        <end position="306"/>
    </location>
</feature>
<reference evidence="7 8" key="1">
    <citation type="submission" date="2024-12" db="EMBL/GenBank/DDBJ databases">
        <title>Forecasting of Potato common scab and diversities of Pathogenic streptomyces spp. in china.</title>
        <authorList>
            <person name="Handique U."/>
            <person name="Wu J."/>
        </authorList>
    </citation>
    <scope>NUCLEOTIDE SEQUENCE [LARGE SCALE GENOMIC DNA]</scope>
    <source>
        <strain evidence="7 8">ZRIMU1530</strain>
    </source>
</reference>
<name>A0ABW9HIT2_9ACTN</name>
<keyword evidence="3" id="KW-0479">Metal-binding</keyword>
<organism evidence="7 8">
    <name type="scientific">Streptomyces niveiscabiei</name>
    <dbReference type="NCBI Taxonomy" id="164115"/>
    <lineage>
        <taxon>Bacteria</taxon>
        <taxon>Bacillati</taxon>
        <taxon>Actinomycetota</taxon>
        <taxon>Actinomycetes</taxon>
        <taxon>Kitasatosporales</taxon>
        <taxon>Streptomycetaceae</taxon>
        <taxon>Streptomyces</taxon>
    </lineage>
</organism>
<evidence type="ECO:0000313" key="7">
    <source>
        <dbReference type="EMBL" id="MFM9607129.1"/>
    </source>
</evidence>
<dbReference type="InterPro" id="IPR036291">
    <property type="entry name" value="NAD(P)-bd_dom_sf"/>
</dbReference>
<dbReference type="SUPFAM" id="SSF50129">
    <property type="entry name" value="GroES-like"/>
    <property type="match status" value="1"/>
</dbReference>
<keyword evidence="8" id="KW-1185">Reference proteome</keyword>
<dbReference type="PANTHER" id="PTHR43350">
    <property type="entry name" value="NAD-DEPENDENT ALCOHOL DEHYDROGENASE"/>
    <property type="match status" value="1"/>
</dbReference>
<gene>
    <name evidence="7" type="ORF">ACKI18_00225</name>
</gene>
<evidence type="ECO:0000313" key="8">
    <source>
        <dbReference type="Proteomes" id="UP001631957"/>
    </source>
</evidence>
<comment type="caution">
    <text evidence="7">The sequence shown here is derived from an EMBL/GenBank/DDBJ whole genome shotgun (WGS) entry which is preliminary data.</text>
</comment>
<keyword evidence="5" id="KW-0560">Oxidoreductase</keyword>
<comment type="cofactor">
    <cofactor evidence="1">
        <name>Zn(2+)</name>
        <dbReference type="ChEBI" id="CHEBI:29105"/>
    </cofactor>
</comment>
<dbReference type="InterPro" id="IPR020843">
    <property type="entry name" value="ER"/>
</dbReference>
<dbReference type="InterPro" id="IPR002328">
    <property type="entry name" value="ADH_Zn_CS"/>
</dbReference>
<proteinExistence type="inferred from homology"/>
<dbReference type="Proteomes" id="UP001631957">
    <property type="component" value="Unassembled WGS sequence"/>
</dbReference>
<dbReference type="SMART" id="SM00829">
    <property type="entry name" value="PKS_ER"/>
    <property type="match status" value="1"/>
</dbReference>
<protein>
    <submittedName>
        <fullName evidence="7">Zinc-binding dehydrogenase</fullName>
    </submittedName>
</protein>
<sequence>MPMREMRAVIKQGRAVAVGRAPVPVPGPGELLIGVETAGVCRTDVYAARGMLACADPLVLGHEFAGHVVARGQDVRRFAPGDRVAAMPVIPCGRCRRCAAGAPECCPHHEFLGIARHGAFAEYIAVPEQVVHPLPDRLSFREGAYAEPVCAALAVLKAAIRPDQRGLVYGDNRIAELTVRVLRAAGFNAVDTRATDSATPLERDAYDYAVETLPTKEAFDELIRAVRPGGRIVLKSRPPAPVALDLTAALRKELVFEATAYATFAQSLAFLAEHEVSDLFGRTYPLERFADAFDADGTGEQRKIFLSATRGVP</sequence>
<dbReference type="PANTHER" id="PTHR43350:SF2">
    <property type="entry name" value="GROES-LIKE ZINC-BINDING ALCOHOL DEHYDROGENASE FAMILY PROTEIN"/>
    <property type="match status" value="1"/>
</dbReference>
<evidence type="ECO:0000256" key="4">
    <source>
        <dbReference type="ARBA" id="ARBA00022833"/>
    </source>
</evidence>
<dbReference type="InterPro" id="IPR011032">
    <property type="entry name" value="GroES-like_sf"/>
</dbReference>
<dbReference type="PROSITE" id="PS00059">
    <property type="entry name" value="ADH_ZINC"/>
    <property type="match status" value="1"/>
</dbReference>
<accession>A0ABW9HIT2</accession>
<dbReference type="EMBL" id="JBJVNI010000001">
    <property type="protein sequence ID" value="MFM9607129.1"/>
    <property type="molecule type" value="Genomic_DNA"/>
</dbReference>
<evidence type="ECO:0000256" key="5">
    <source>
        <dbReference type="ARBA" id="ARBA00023002"/>
    </source>
</evidence>
<dbReference type="Pfam" id="PF13602">
    <property type="entry name" value="ADH_zinc_N_2"/>
    <property type="match status" value="1"/>
</dbReference>
<dbReference type="Pfam" id="PF08240">
    <property type="entry name" value="ADH_N"/>
    <property type="match status" value="1"/>
</dbReference>
<dbReference type="InterPro" id="IPR013154">
    <property type="entry name" value="ADH-like_N"/>
</dbReference>
<comment type="similarity">
    <text evidence="2">Belongs to the zinc-containing alcohol dehydrogenase family.</text>
</comment>
<evidence type="ECO:0000256" key="2">
    <source>
        <dbReference type="ARBA" id="ARBA00008072"/>
    </source>
</evidence>
<dbReference type="RefSeq" id="WP_409119956.1">
    <property type="nucleotide sequence ID" value="NZ_JBJVNI010000001.1"/>
</dbReference>
<evidence type="ECO:0000256" key="1">
    <source>
        <dbReference type="ARBA" id="ARBA00001947"/>
    </source>
</evidence>
<dbReference type="Gene3D" id="3.90.180.10">
    <property type="entry name" value="Medium-chain alcohol dehydrogenases, catalytic domain"/>
    <property type="match status" value="2"/>
</dbReference>